<dbReference type="Pfam" id="PF20470">
    <property type="entry name" value="HTH_61"/>
    <property type="match status" value="1"/>
</dbReference>
<dbReference type="WBParaSite" id="SPAL_0000774500.1">
    <property type="protein sequence ID" value="SPAL_0000774500.1"/>
    <property type="gene ID" value="SPAL_0000774500"/>
</dbReference>
<dbReference type="InterPro" id="IPR011545">
    <property type="entry name" value="DEAD/DEAH_box_helicase_dom"/>
</dbReference>
<keyword evidence="8" id="KW-0539">Nucleus</keyword>
<reference evidence="14" key="1">
    <citation type="submission" date="2017-02" db="UniProtKB">
        <authorList>
            <consortium name="WormBaseParasite"/>
        </authorList>
    </citation>
    <scope>IDENTIFICATION</scope>
</reference>
<keyword evidence="5" id="KW-0347">Helicase</keyword>
<evidence type="ECO:0000256" key="1">
    <source>
        <dbReference type="ARBA" id="ARBA00004123"/>
    </source>
</evidence>
<dbReference type="PROSITE" id="PS51194">
    <property type="entry name" value="HELICASE_CTER"/>
    <property type="match status" value="1"/>
</dbReference>
<dbReference type="Gene3D" id="3.40.50.300">
    <property type="entry name" value="P-loop containing nucleotide triphosphate hydrolases"/>
    <property type="match status" value="2"/>
</dbReference>
<dbReference type="GO" id="GO:0005524">
    <property type="term" value="F:ATP binding"/>
    <property type="evidence" value="ECO:0007669"/>
    <property type="project" value="UniProtKB-KW"/>
</dbReference>
<organism evidence="13 14">
    <name type="scientific">Strongyloides papillosus</name>
    <name type="common">Intestinal threadworm</name>
    <dbReference type="NCBI Taxonomy" id="174720"/>
    <lineage>
        <taxon>Eukaryota</taxon>
        <taxon>Metazoa</taxon>
        <taxon>Ecdysozoa</taxon>
        <taxon>Nematoda</taxon>
        <taxon>Chromadorea</taxon>
        <taxon>Rhabditida</taxon>
        <taxon>Tylenchina</taxon>
        <taxon>Panagrolaimomorpha</taxon>
        <taxon>Strongyloidoidea</taxon>
        <taxon>Strongyloididae</taxon>
        <taxon>Strongyloides</taxon>
    </lineage>
</organism>
<evidence type="ECO:0000256" key="5">
    <source>
        <dbReference type="ARBA" id="ARBA00022806"/>
    </source>
</evidence>
<dbReference type="Pfam" id="PF00271">
    <property type="entry name" value="Helicase_C"/>
    <property type="match status" value="1"/>
</dbReference>
<dbReference type="SUPFAM" id="SSF52540">
    <property type="entry name" value="P-loop containing nucleoside triphosphate hydrolases"/>
    <property type="match status" value="1"/>
</dbReference>
<dbReference type="STRING" id="174720.A0A0N5BPB9"/>
<dbReference type="GO" id="GO:0043138">
    <property type="term" value="F:3'-5' DNA helicase activity"/>
    <property type="evidence" value="ECO:0007669"/>
    <property type="project" value="UniProtKB-EC"/>
</dbReference>
<dbReference type="InterPro" id="IPR050474">
    <property type="entry name" value="Hel308_SKI2-like"/>
</dbReference>
<evidence type="ECO:0000259" key="12">
    <source>
        <dbReference type="PROSITE" id="PS51194"/>
    </source>
</evidence>
<dbReference type="InterPro" id="IPR046931">
    <property type="entry name" value="HTH_61"/>
</dbReference>
<feature type="region of interest" description="Disordered" evidence="10">
    <location>
        <begin position="86"/>
        <end position="113"/>
    </location>
</feature>
<dbReference type="GO" id="GO:0003676">
    <property type="term" value="F:nucleic acid binding"/>
    <property type="evidence" value="ECO:0007669"/>
    <property type="project" value="InterPro"/>
</dbReference>
<evidence type="ECO:0000256" key="9">
    <source>
        <dbReference type="ARBA" id="ARBA00048988"/>
    </source>
</evidence>
<feature type="domain" description="Helicase C-terminal" evidence="12">
    <location>
        <begin position="360"/>
        <end position="568"/>
    </location>
</feature>
<name>A0A0N5BPB9_STREA</name>
<evidence type="ECO:0000313" key="13">
    <source>
        <dbReference type="Proteomes" id="UP000046392"/>
    </source>
</evidence>
<evidence type="ECO:0000256" key="4">
    <source>
        <dbReference type="ARBA" id="ARBA00022801"/>
    </source>
</evidence>
<evidence type="ECO:0000256" key="10">
    <source>
        <dbReference type="SAM" id="MobiDB-lite"/>
    </source>
</evidence>
<dbReference type="SUPFAM" id="SSF46785">
    <property type="entry name" value="Winged helix' DNA-binding domain"/>
    <property type="match status" value="1"/>
</dbReference>
<dbReference type="AlphaFoldDB" id="A0A0N5BPB9"/>
<protein>
    <submittedName>
        <fullName evidence="14">Helicase POLQ-like</fullName>
    </submittedName>
</protein>
<keyword evidence="6" id="KW-0067">ATP-binding</keyword>
<dbReference type="GO" id="GO:0005634">
    <property type="term" value="C:nucleus"/>
    <property type="evidence" value="ECO:0007669"/>
    <property type="project" value="UniProtKB-SubCell"/>
</dbReference>
<comment type="subcellular location">
    <subcellularLocation>
        <location evidence="1">Nucleus</location>
    </subcellularLocation>
</comment>
<dbReference type="GO" id="GO:0016787">
    <property type="term" value="F:hydrolase activity"/>
    <property type="evidence" value="ECO:0007669"/>
    <property type="project" value="UniProtKB-KW"/>
</dbReference>
<dbReference type="Proteomes" id="UP000046392">
    <property type="component" value="Unplaced"/>
</dbReference>
<dbReference type="InterPro" id="IPR036390">
    <property type="entry name" value="WH_DNA-bd_sf"/>
</dbReference>
<keyword evidence="3" id="KW-0227">DNA damage</keyword>
<dbReference type="CDD" id="cd18026">
    <property type="entry name" value="DEXHc_POLQ-like"/>
    <property type="match status" value="1"/>
</dbReference>
<dbReference type="SMART" id="SM00490">
    <property type="entry name" value="HELICc"/>
    <property type="match status" value="1"/>
</dbReference>
<dbReference type="PROSITE" id="PS51192">
    <property type="entry name" value="HELICASE_ATP_BIND_1"/>
    <property type="match status" value="1"/>
</dbReference>
<feature type="compositionally biased region" description="Gly residues" evidence="10">
    <location>
        <begin position="94"/>
        <end position="105"/>
    </location>
</feature>
<dbReference type="InterPro" id="IPR001650">
    <property type="entry name" value="Helicase_C-like"/>
</dbReference>
<dbReference type="GO" id="GO:0006281">
    <property type="term" value="P:DNA repair"/>
    <property type="evidence" value="ECO:0007669"/>
    <property type="project" value="UniProtKB-KW"/>
</dbReference>
<evidence type="ECO:0000256" key="6">
    <source>
        <dbReference type="ARBA" id="ARBA00022840"/>
    </source>
</evidence>
<evidence type="ECO:0000256" key="2">
    <source>
        <dbReference type="ARBA" id="ARBA00022741"/>
    </source>
</evidence>
<proteinExistence type="predicted"/>
<dbReference type="Pfam" id="PF00270">
    <property type="entry name" value="DEAD"/>
    <property type="match status" value="1"/>
</dbReference>
<dbReference type="InterPro" id="IPR027417">
    <property type="entry name" value="P-loop_NTPase"/>
</dbReference>
<evidence type="ECO:0000313" key="14">
    <source>
        <dbReference type="WBParaSite" id="SPAL_0000774500.1"/>
    </source>
</evidence>
<evidence type="ECO:0000256" key="3">
    <source>
        <dbReference type="ARBA" id="ARBA00022763"/>
    </source>
</evidence>
<dbReference type="SMART" id="SM00487">
    <property type="entry name" value="DEXDc"/>
    <property type="match status" value="1"/>
</dbReference>
<dbReference type="PANTHER" id="PTHR47961">
    <property type="entry name" value="DNA POLYMERASE THETA, PUTATIVE (AFU_ORTHOLOGUE AFUA_1G05260)-RELATED"/>
    <property type="match status" value="1"/>
</dbReference>
<sequence length="623" mass="69360">MSNGQERCSDEDSANEHLTSLSSPCSKKVKKDQDDTGNIIPGTFEEPRIMSQKRQVLTASSFNANTGVDGGNSLAQISSNSSLSSNYAKSEKMTGGGNLNTGNGGTLNFNDDSSNDIRSLTTNDVFEKIGLSRKVQNFYKKKKGINYLYDWQKEFLTKPKLLEGENYILSLQTGAGKSLIADLLMLRENLVNNKNCIIILPYVAGTQEKTLSLSAFEDLGISVKIYTRFEGKIPPAKKRKGQSIYVATIERADTLINSLIKENRLQEIGLIVVDGLHMIGEKGRGASIEKLLFKYLMFGSGQIIGMSTTIGDVSEMCKFMKAKHFSSDFRPVKVIERVKIGDNLYNVNDEGDLVLHKKLEVSDEIKKVDSDGIVSLIKDISPQKQVVIFCPTRDNCEHVCKLVATLLPGSSEILNDQREEIIDYILHDNEWKIDKNMEIGIRAGIAYHHSGLNSEEKHYIETGFKNGALYALCATSTLAAGANLPVRCVIINQPKVREDFIEKSQYLQMIGRAGRAGYEGEGESITIVGEGYEERFRDMLKSPLKPCQSQMLDDVNLKGLILDLINLKLVEKVEELRNFLSKTLAGIQNNDECLSLMERVSESLKEQNMVEIENGVILKSNYR</sequence>
<feature type="domain" description="Helicase ATP-binding" evidence="11">
    <location>
        <begin position="158"/>
        <end position="328"/>
    </location>
</feature>
<keyword evidence="4" id="KW-0378">Hydrolase</keyword>
<evidence type="ECO:0000259" key="11">
    <source>
        <dbReference type="PROSITE" id="PS51192"/>
    </source>
</evidence>
<dbReference type="FunFam" id="3.40.50.300:FF:000813">
    <property type="entry name" value="helicase POLQ-like isoform X1"/>
    <property type="match status" value="1"/>
</dbReference>
<evidence type="ECO:0000256" key="7">
    <source>
        <dbReference type="ARBA" id="ARBA00023204"/>
    </source>
</evidence>
<feature type="region of interest" description="Disordered" evidence="10">
    <location>
        <begin position="1"/>
        <end position="47"/>
    </location>
</feature>
<accession>A0A0N5BPB9</accession>
<keyword evidence="7" id="KW-0234">DNA repair</keyword>
<comment type="catalytic activity">
    <reaction evidence="9">
        <text>ATP + H2O = ADP + phosphate + H(+)</text>
        <dbReference type="Rhea" id="RHEA:13065"/>
        <dbReference type="ChEBI" id="CHEBI:15377"/>
        <dbReference type="ChEBI" id="CHEBI:15378"/>
        <dbReference type="ChEBI" id="CHEBI:30616"/>
        <dbReference type="ChEBI" id="CHEBI:43474"/>
        <dbReference type="ChEBI" id="CHEBI:456216"/>
        <dbReference type="EC" id="5.6.2.4"/>
    </reaction>
</comment>
<dbReference type="InterPro" id="IPR014001">
    <property type="entry name" value="Helicase_ATP-bd"/>
</dbReference>
<keyword evidence="13" id="KW-1185">Reference proteome</keyword>
<feature type="compositionally biased region" description="Polar residues" evidence="10">
    <location>
        <begin position="16"/>
        <end position="25"/>
    </location>
</feature>
<evidence type="ECO:0000256" key="8">
    <source>
        <dbReference type="ARBA" id="ARBA00023242"/>
    </source>
</evidence>
<dbReference type="PANTHER" id="PTHR47961:SF12">
    <property type="entry name" value="HELICASE POLQ-LIKE"/>
    <property type="match status" value="1"/>
</dbReference>
<keyword evidence="2" id="KW-0547">Nucleotide-binding</keyword>